<dbReference type="InterPro" id="IPR035093">
    <property type="entry name" value="RelE/ParE_toxin_dom_sf"/>
</dbReference>
<evidence type="ECO:0000313" key="2">
    <source>
        <dbReference type="EMBL" id="MBI1757566.1"/>
    </source>
</evidence>
<reference evidence="2" key="1">
    <citation type="submission" date="2020-07" db="EMBL/GenBank/DDBJ databases">
        <title>Huge and variable diversity of episymbiotic CPR bacteria and DPANN archaea in groundwater ecosystems.</title>
        <authorList>
            <person name="He C.Y."/>
            <person name="Keren R."/>
            <person name="Whittaker M."/>
            <person name="Farag I.F."/>
            <person name="Doudna J."/>
            <person name="Cate J.H.D."/>
            <person name="Banfield J.F."/>
        </authorList>
    </citation>
    <scope>NUCLEOTIDE SEQUENCE</scope>
    <source>
        <strain evidence="2">NC_groundwater_17_Pr7_B-0.1um_64_12</strain>
    </source>
</reference>
<sequence length="92" mass="10869">MPIYRSSTTPTFRKLRSELPREIKRRTQNCYRLWRADPLHPSLHFKRIHGTASIWSVRISRGYRALGLLEGDEVVWFWIGSHDDYARTIAGL</sequence>
<comment type="caution">
    <text evidence="2">The sequence shown here is derived from an EMBL/GenBank/DDBJ whole genome shotgun (WGS) entry which is preliminary data.</text>
</comment>
<dbReference type="Proteomes" id="UP000727962">
    <property type="component" value="Unassembled WGS sequence"/>
</dbReference>
<organism evidence="2 3">
    <name type="scientific">Fimbriimonas ginsengisoli</name>
    <dbReference type="NCBI Taxonomy" id="1005039"/>
    <lineage>
        <taxon>Bacteria</taxon>
        <taxon>Bacillati</taxon>
        <taxon>Armatimonadota</taxon>
        <taxon>Fimbriimonadia</taxon>
        <taxon>Fimbriimonadales</taxon>
        <taxon>Fimbriimonadaceae</taxon>
        <taxon>Fimbriimonas</taxon>
    </lineage>
</organism>
<dbReference type="SUPFAM" id="SSF143011">
    <property type="entry name" value="RelE-like"/>
    <property type="match status" value="1"/>
</dbReference>
<protein>
    <recommendedName>
        <fullName evidence="1">ParE-like toxin domain-containing protein</fullName>
    </recommendedName>
</protein>
<dbReference type="AlphaFoldDB" id="A0A931LXE6"/>
<dbReference type="Gene3D" id="3.30.2310.20">
    <property type="entry name" value="RelE-like"/>
    <property type="match status" value="1"/>
</dbReference>
<accession>A0A931LXE6</accession>
<evidence type="ECO:0000313" key="3">
    <source>
        <dbReference type="Proteomes" id="UP000727962"/>
    </source>
</evidence>
<feature type="domain" description="ParE-like toxin" evidence="1">
    <location>
        <begin position="22"/>
        <end position="86"/>
    </location>
</feature>
<proteinExistence type="predicted"/>
<evidence type="ECO:0000259" key="1">
    <source>
        <dbReference type="Pfam" id="PF24732"/>
    </source>
</evidence>
<dbReference type="Pfam" id="PF24732">
    <property type="entry name" value="ParE_like"/>
    <property type="match status" value="1"/>
</dbReference>
<dbReference type="EMBL" id="JACOSL010000066">
    <property type="protein sequence ID" value="MBI1757566.1"/>
    <property type="molecule type" value="Genomic_DNA"/>
</dbReference>
<gene>
    <name evidence="2" type="ORF">HYR64_10730</name>
</gene>
<dbReference type="InterPro" id="IPR056925">
    <property type="entry name" value="ParE-like"/>
</dbReference>
<name>A0A931LXE6_FIMGI</name>